<evidence type="ECO:0000313" key="2">
    <source>
        <dbReference type="Proteomes" id="UP001144205"/>
    </source>
</evidence>
<reference evidence="1" key="1">
    <citation type="journal article" date="2023" name="Int. J. Syst. Evol. Microbiol.">
        <title>Sinisalibacter aestuarii sp. nov., isolated from estuarine sediment of the Arakawa River.</title>
        <authorList>
            <person name="Arafat S.T."/>
            <person name="Hirano S."/>
            <person name="Sato A."/>
            <person name="Takeuchi K."/>
            <person name="Yasuda T."/>
            <person name="Terahara T."/>
            <person name="Hamada M."/>
            <person name="Kobayashi T."/>
        </authorList>
    </citation>
    <scope>NUCLEOTIDE SEQUENCE</scope>
    <source>
        <strain evidence="1">B-399</strain>
    </source>
</reference>
<proteinExistence type="predicted"/>
<name>A0ABQ5LT86_9RHOB</name>
<comment type="caution">
    <text evidence="1">The sequence shown here is derived from an EMBL/GenBank/DDBJ whole genome shotgun (WGS) entry which is preliminary data.</text>
</comment>
<dbReference type="RefSeq" id="WP_281842179.1">
    <property type="nucleotide sequence ID" value="NZ_BROH01000005.1"/>
</dbReference>
<organism evidence="1 2">
    <name type="scientific">Sinisalibacter aestuarii</name>
    <dbReference type="NCBI Taxonomy" id="2949426"/>
    <lineage>
        <taxon>Bacteria</taxon>
        <taxon>Pseudomonadati</taxon>
        <taxon>Pseudomonadota</taxon>
        <taxon>Alphaproteobacteria</taxon>
        <taxon>Rhodobacterales</taxon>
        <taxon>Roseobacteraceae</taxon>
        <taxon>Sinisalibacter</taxon>
    </lineage>
</organism>
<accession>A0ABQ5LT86</accession>
<dbReference type="EMBL" id="BROH01000005">
    <property type="protein sequence ID" value="GKY88134.1"/>
    <property type="molecule type" value="Genomic_DNA"/>
</dbReference>
<dbReference type="Proteomes" id="UP001144205">
    <property type="component" value="Unassembled WGS sequence"/>
</dbReference>
<sequence>MTQGLKAPPSGIRLDEKDAAIVKGMLVRGDRQHDIAAWFGVNGGRIGEISTSAKFAEVKPADLVDLPPQGPYLSGRQSAELLAKLGFSYAAE</sequence>
<keyword evidence="2" id="KW-1185">Reference proteome</keyword>
<evidence type="ECO:0000313" key="1">
    <source>
        <dbReference type="EMBL" id="GKY88134.1"/>
    </source>
</evidence>
<gene>
    <name evidence="1" type="ORF">STA1M1_20030</name>
</gene>
<protein>
    <submittedName>
        <fullName evidence="1">Uncharacterized protein</fullName>
    </submittedName>
</protein>